<evidence type="ECO:0000256" key="1">
    <source>
        <dbReference type="SAM" id="MobiDB-lite"/>
    </source>
</evidence>
<dbReference type="EMBL" id="BGPR01000037">
    <property type="protein sequence ID" value="GBL84441.1"/>
    <property type="molecule type" value="Genomic_DNA"/>
</dbReference>
<keyword evidence="3" id="KW-1185">Reference proteome</keyword>
<comment type="caution">
    <text evidence="2">The sequence shown here is derived from an EMBL/GenBank/DDBJ whole genome shotgun (WGS) entry which is preliminary data.</text>
</comment>
<accession>A0A4Y2AWK9</accession>
<evidence type="ECO:0000313" key="2">
    <source>
        <dbReference type="EMBL" id="GBL84441.1"/>
    </source>
</evidence>
<reference evidence="2 3" key="1">
    <citation type="journal article" date="2019" name="Sci. Rep.">
        <title>Orb-weaving spider Araneus ventricosus genome elucidates the spidroin gene catalogue.</title>
        <authorList>
            <person name="Kono N."/>
            <person name="Nakamura H."/>
            <person name="Ohtoshi R."/>
            <person name="Moran D.A.P."/>
            <person name="Shinohara A."/>
            <person name="Yoshida Y."/>
            <person name="Fujiwara M."/>
            <person name="Mori M."/>
            <person name="Tomita M."/>
            <person name="Arakawa K."/>
        </authorList>
    </citation>
    <scope>NUCLEOTIDE SEQUENCE [LARGE SCALE GENOMIC DNA]</scope>
</reference>
<gene>
    <name evidence="2" type="ORF">AVEN_117202_1</name>
</gene>
<dbReference type="OrthoDB" id="6781293at2759"/>
<protein>
    <submittedName>
        <fullName evidence="2">Uncharacterized protein</fullName>
    </submittedName>
</protein>
<organism evidence="2 3">
    <name type="scientific">Araneus ventricosus</name>
    <name type="common">Orbweaver spider</name>
    <name type="synonym">Epeira ventricosa</name>
    <dbReference type="NCBI Taxonomy" id="182803"/>
    <lineage>
        <taxon>Eukaryota</taxon>
        <taxon>Metazoa</taxon>
        <taxon>Ecdysozoa</taxon>
        <taxon>Arthropoda</taxon>
        <taxon>Chelicerata</taxon>
        <taxon>Arachnida</taxon>
        <taxon>Araneae</taxon>
        <taxon>Araneomorphae</taxon>
        <taxon>Entelegynae</taxon>
        <taxon>Araneoidea</taxon>
        <taxon>Araneidae</taxon>
        <taxon>Araneus</taxon>
    </lineage>
</organism>
<proteinExistence type="predicted"/>
<dbReference type="Proteomes" id="UP000499080">
    <property type="component" value="Unassembled WGS sequence"/>
</dbReference>
<evidence type="ECO:0000313" key="3">
    <source>
        <dbReference type="Proteomes" id="UP000499080"/>
    </source>
</evidence>
<feature type="region of interest" description="Disordered" evidence="1">
    <location>
        <begin position="103"/>
        <end position="122"/>
    </location>
</feature>
<name>A0A4Y2AWK9_ARAVE</name>
<sequence>MARRRLSLPLFSKFSHRTSRRTFVHYVRFSVQQALNTADLQWNRVSNLEPFVSEAETLPLGHLTLAPLINDCTVAVAPEENEVSPSTSQINVSIQSIVLLPRHEQRGAKRKNESQKSEIMTN</sequence>
<feature type="compositionally biased region" description="Basic and acidic residues" evidence="1">
    <location>
        <begin position="103"/>
        <end position="116"/>
    </location>
</feature>
<dbReference type="AlphaFoldDB" id="A0A4Y2AWK9"/>